<gene>
    <name evidence="1" type="ORF">OZZ17_03330</name>
</gene>
<dbReference type="RefSeq" id="WP_268803371.1">
    <property type="nucleotide sequence ID" value="NZ_BAABXV010000001.1"/>
</dbReference>
<comment type="caution">
    <text evidence="1">The sequence shown here is derived from an EMBL/GenBank/DDBJ whole genome shotgun (WGS) entry which is preliminary data.</text>
</comment>
<evidence type="ECO:0000313" key="2">
    <source>
        <dbReference type="Proteomes" id="UP001079535"/>
    </source>
</evidence>
<accession>A0A9Q4F297</accession>
<protein>
    <submittedName>
        <fullName evidence="1">Uncharacterized protein</fullName>
    </submittedName>
</protein>
<sequence>MMWTLFVLDFDGTYNNEYKEDCGARPEVYQIPLDRQREVESLAGEATRKFNSCTDVCEPIGDIFKGLLEENGIKFHYVGYLKIRFKERQEDYLADYIPREIV</sequence>
<name>A0A9Q4F297_MEDGN</name>
<organism evidence="1 2">
    <name type="scientific">Mediterraneibacter gnavus</name>
    <name type="common">Ruminococcus gnavus</name>
    <dbReference type="NCBI Taxonomy" id="33038"/>
    <lineage>
        <taxon>Bacteria</taxon>
        <taxon>Bacillati</taxon>
        <taxon>Bacillota</taxon>
        <taxon>Clostridia</taxon>
        <taxon>Lachnospirales</taxon>
        <taxon>Lachnospiraceae</taxon>
        <taxon>Mediterraneibacter</taxon>
    </lineage>
</organism>
<reference evidence="1" key="1">
    <citation type="submission" date="2022-11" db="EMBL/GenBank/DDBJ databases">
        <title>Temperate bacteriophages infecting mucin-degrading bacterium Ruminococcus gnavus from the human gut.</title>
        <authorList>
            <person name="Buttimer C."/>
        </authorList>
    </citation>
    <scope>NUCLEOTIDE SEQUENCE</scope>
    <source>
        <strain evidence="1">CCUG 49994</strain>
    </source>
</reference>
<dbReference type="AlphaFoldDB" id="A0A9Q4F297"/>
<dbReference type="EMBL" id="JAPRAY010000003">
    <property type="protein sequence ID" value="MCZ0666568.1"/>
    <property type="molecule type" value="Genomic_DNA"/>
</dbReference>
<dbReference type="Proteomes" id="UP001079535">
    <property type="component" value="Unassembled WGS sequence"/>
</dbReference>
<proteinExistence type="predicted"/>
<evidence type="ECO:0000313" key="1">
    <source>
        <dbReference type="EMBL" id="MCZ0666568.1"/>
    </source>
</evidence>